<evidence type="ECO:0000313" key="3">
    <source>
        <dbReference type="Proteomes" id="UP000828251"/>
    </source>
</evidence>
<evidence type="ECO:0000256" key="1">
    <source>
        <dbReference type="SAM" id="MobiDB-lite"/>
    </source>
</evidence>
<feature type="compositionally biased region" description="Basic and acidic residues" evidence="1">
    <location>
        <begin position="45"/>
        <end position="58"/>
    </location>
</feature>
<keyword evidence="3" id="KW-1185">Reference proteome</keyword>
<reference evidence="2 3" key="1">
    <citation type="journal article" date="2021" name="Plant Biotechnol. J.">
        <title>Multi-omics assisted identification of the key and species-specific regulatory components of drought-tolerant mechanisms in Gossypium stocksii.</title>
        <authorList>
            <person name="Yu D."/>
            <person name="Ke L."/>
            <person name="Zhang D."/>
            <person name="Wu Y."/>
            <person name="Sun Y."/>
            <person name="Mei J."/>
            <person name="Sun J."/>
            <person name="Sun Y."/>
        </authorList>
    </citation>
    <scope>NUCLEOTIDE SEQUENCE [LARGE SCALE GENOMIC DNA]</scope>
    <source>
        <strain evidence="3">cv. E1</strain>
        <tissue evidence="2">Leaf</tissue>
    </source>
</reference>
<dbReference type="EMBL" id="JAIQCV010000007">
    <property type="protein sequence ID" value="KAH1083607.1"/>
    <property type="molecule type" value="Genomic_DNA"/>
</dbReference>
<organism evidence="2 3">
    <name type="scientific">Gossypium stocksii</name>
    <dbReference type="NCBI Taxonomy" id="47602"/>
    <lineage>
        <taxon>Eukaryota</taxon>
        <taxon>Viridiplantae</taxon>
        <taxon>Streptophyta</taxon>
        <taxon>Embryophyta</taxon>
        <taxon>Tracheophyta</taxon>
        <taxon>Spermatophyta</taxon>
        <taxon>Magnoliopsida</taxon>
        <taxon>eudicotyledons</taxon>
        <taxon>Gunneridae</taxon>
        <taxon>Pentapetalae</taxon>
        <taxon>rosids</taxon>
        <taxon>malvids</taxon>
        <taxon>Malvales</taxon>
        <taxon>Malvaceae</taxon>
        <taxon>Malvoideae</taxon>
        <taxon>Gossypium</taxon>
    </lineage>
</organism>
<protein>
    <submittedName>
        <fullName evidence="2">Uncharacterized protein</fullName>
    </submittedName>
</protein>
<name>A0A9D3VJX6_9ROSI</name>
<evidence type="ECO:0000313" key="2">
    <source>
        <dbReference type="EMBL" id="KAH1083607.1"/>
    </source>
</evidence>
<dbReference type="AlphaFoldDB" id="A0A9D3VJX6"/>
<feature type="region of interest" description="Disordered" evidence="1">
    <location>
        <begin position="45"/>
        <end position="66"/>
    </location>
</feature>
<gene>
    <name evidence="2" type="ORF">J1N35_023368</name>
</gene>
<proteinExistence type="predicted"/>
<accession>A0A9D3VJX6</accession>
<comment type="caution">
    <text evidence="2">The sequence shown here is derived from an EMBL/GenBank/DDBJ whole genome shotgun (WGS) entry which is preliminary data.</text>
</comment>
<sequence>MSSAPICYLTSCKAWDVNLQCTEDQLWPSKILDINVKATFIASQKTEREEKEDKEGKKSGMARIIV</sequence>
<dbReference type="Proteomes" id="UP000828251">
    <property type="component" value="Unassembled WGS sequence"/>
</dbReference>